<keyword evidence="3" id="KW-1185">Reference proteome</keyword>
<dbReference type="Proteomes" id="UP001443914">
    <property type="component" value="Unassembled WGS sequence"/>
</dbReference>
<accession>A0AAW1KQ52</accession>
<dbReference type="EMBL" id="JBDFQZ010000005">
    <property type="protein sequence ID" value="KAK9723616.1"/>
    <property type="molecule type" value="Genomic_DNA"/>
</dbReference>
<dbReference type="InterPro" id="IPR045283">
    <property type="entry name" value="AT3G44326-like"/>
</dbReference>
<organism evidence="2 3">
    <name type="scientific">Saponaria officinalis</name>
    <name type="common">Common soapwort</name>
    <name type="synonym">Lychnis saponaria</name>
    <dbReference type="NCBI Taxonomy" id="3572"/>
    <lineage>
        <taxon>Eukaryota</taxon>
        <taxon>Viridiplantae</taxon>
        <taxon>Streptophyta</taxon>
        <taxon>Embryophyta</taxon>
        <taxon>Tracheophyta</taxon>
        <taxon>Spermatophyta</taxon>
        <taxon>Magnoliopsida</taxon>
        <taxon>eudicotyledons</taxon>
        <taxon>Gunneridae</taxon>
        <taxon>Pentapetalae</taxon>
        <taxon>Caryophyllales</taxon>
        <taxon>Caryophyllaceae</taxon>
        <taxon>Caryophylleae</taxon>
        <taxon>Saponaria</taxon>
    </lineage>
</organism>
<gene>
    <name evidence="2" type="ORF">RND81_05G012600</name>
</gene>
<dbReference type="SUPFAM" id="SSF81383">
    <property type="entry name" value="F-box domain"/>
    <property type="match status" value="1"/>
</dbReference>
<evidence type="ECO:0000313" key="2">
    <source>
        <dbReference type="EMBL" id="KAK9723616.1"/>
    </source>
</evidence>
<dbReference type="PANTHER" id="PTHR33736:SF13">
    <property type="entry name" value="OS11G0155100 PROTEIN"/>
    <property type="match status" value="1"/>
</dbReference>
<comment type="caution">
    <text evidence="2">The sequence shown here is derived from an EMBL/GenBank/DDBJ whole genome shotgun (WGS) entry which is preliminary data.</text>
</comment>
<protein>
    <recommendedName>
        <fullName evidence="4">F-box protein</fullName>
    </recommendedName>
</protein>
<dbReference type="PANTHER" id="PTHR33736">
    <property type="entry name" value="F-BOX PROTEIN-RELATED"/>
    <property type="match status" value="1"/>
</dbReference>
<evidence type="ECO:0000313" key="3">
    <source>
        <dbReference type="Proteomes" id="UP001443914"/>
    </source>
</evidence>
<sequence>MQSTTTPHGGTFTNPPTTTTSSKFHLLPHDVIRAHILPHLDGCTLASIGCTTPELRTLITTDHHLWSHLCHSTWPSTTSPRLRHLISTFPNGAHTFFSLSFPPLPPTLSPPSSSSPSTSGELISAVDIFYRGKCMFSKVQENETVTGWFRCSPFRVDLLDPKESVPTPIRRPSHDDTCRDLYNDIELTWLLVCPTRRRSINVSGLRPVSVEKHWLSGEVHMRYASVVGHVAFVVDVTCVGCGPGGLVLHVTEVCLKMEDIDGVSLIGKDSLVILQQVLEGKRGKCGKNKSENVEEGRKRYFEYLERRKEWKENKVKKEGRLDVMCVVFGVGFIVSLFCWSIFLALLLKFMSLFAFRTRIRFIPS</sequence>
<name>A0AAW1KQ52_SAPOF</name>
<evidence type="ECO:0008006" key="4">
    <source>
        <dbReference type="Google" id="ProtNLM"/>
    </source>
</evidence>
<keyword evidence="1" id="KW-0812">Transmembrane</keyword>
<keyword evidence="1" id="KW-1133">Transmembrane helix</keyword>
<reference evidence="2" key="1">
    <citation type="submission" date="2024-03" db="EMBL/GenBank/DDBJ databases">
        <title>WGS assembly of Saponaria officinalis var. Norfolk2.</title>
        <authorList>
            <person name="Jenkins J."/>
            <person name="Shu S."/>
            <person name="Grimwood J."/>
            <person name="Barry K."/>
            <person name="Goodstein D."/>
            <person name="Schmutz J."/>
            <person name="Leebens-Mack J."/>
            <person name="Osbourn A."/>
        </authorList>
    </citation>
    <scope>NUCLEOTIDE SEQUENCE [LARGE SCALE GENOMIC DNA]</scope>
    <source>
        <strain evidence="2">JIC</strain>
    </source>
</reference>
<keyword evidence="1" id="KW-0472">Membrane</keyword>
<dbReference type="AlphaFoldDB" id="A0AAW1KQ52"/>
<feature type="transmembrane region" description="Helical" evidence="1">
    <location>
        <begin position="326"/>
        <end position="355"/>
    </location>
</feature>
<evidence type="ECO:0000256" key="1">
    <source>
        <dbReference type="SAM" id="Phobius"/>
    </source>
</evidence>
<proteinExistence type="predicted"/>
<dbReference type="InterPro" id="IPR036047">
    <property type="entry name" value="F-box-like_dom_sf"/>
</dbReference>